<dbReference type="AlphaFoldDB" id="A0ABC9FUU4"/>
<protein>
    <submittedName>
        <fullName evidence="2">Uncharacterized protein</fullName>
    </submittedName>
</protein>
<organism evidence="2 3">
    <name type="scientific">Urochloa decumbens</name>
    <dbReference type="NCBI Taxonomy" id="240449"/>
    <lineage>
        <taxon>Eukaryota</taxon>
        <taxon>Viridiplantae</taxon>
        <taxon>Streptophyta</taxon>
        <taxon>Embryophyta</taxon>
        <taxon>Tracheophyta</taxon>
        <taxon>Spermatophyta</taxon>
        <taxon>Magnoliopsida</taxon>
        <taxon>Liliopsida</taxon>
        <taxon>Poales</taxon>
        <taxon>Poaceae</taxon>
        <taxon>PACMAD clade</taxon>
        <taxon>Panicoideae</taxon>
        <taxon>Panicodae</taxon>
        <taxon>Paniceae</taxon>
        <taxon>Melinidinae</taxon>
        <taxon>Urochloa</taxon>
    </lineage>
</organism>
<evidence type="ECO:0000313" key="3">
    <source>
        <dbReference type="Proteomes" id="UP001497457"/>
    </source>
</evidence>
<gene>
    <name evidence="2" type="ORF">URODEC1_LOCUS109044</name>
</gene>
<dbReference type="EMBL" id="OZ075117">
    <property type="protein sequence ID" value="CAL5082052.1"/>
    <property type="molecule type" value="Genomic_DNA"/>
</dbReference>
<feature type="region of interest" description="Disordered" evidence="1">
    <location>
        <begin position="41"/>
        <end position="71"/>
    </location>
</feature>
<sequence>MAAAADLRPASEDGQRKCRLFQCFCCWNRCCSPGIPRIGPRSEYSPADTSAPYGLDLRSGEEEEEEEEGTPPLWSVLVGCTSADHPSHNLRIHHFRVTGTGRVIGHNNDHLELFCGVSPIDDNKHTVFPVARAAAVAADGNLYIICEHVPAIGSSGQQQADEEKVFHPKAFSLNTADKDLSTLPPLPFTRGSWEAISACGKLWVPLVLVKTGSYRGTWRLIVYELNGDCWLEVNSVEFPYKPSWERGYRGISLQGYVVLDSRFILLSCSDSIFFLFECASGELSRVVTDGTRQSQYIPITGKAVHVKRDEMIYFIRGTKLFAYKDLPKSGKPLATPIEIATIWPYDEEGCGSMVHLGGRILCAVWINMRQSCGCATRHALITTLRVTGITDEFGCFVPNGVDILHSTCRQIDMLRINAPGYTYYDTFCFLQKCQDPGAKFDPSYDLSEMGGFYCPQVEKFSEMPTCCREFLNGKPEPASGVIALDFCKMATRSDFYFICQVDQCSLLYQISTKGGKLTFSDKALKAVLHLDTERFRDVGVNDPPEWYFVHRGSTLDVIPSSPDCNHYVVDVERKSYRLYKSKRSKLLFSAVFRAGQYVVALCDTLQYVYVLRNNFQWRRQKTASRSVDVSQKVKVSGFVDLLDDRFMISDFDTDESFLFDLKRWEWFSVSPSFGLLSGRCIFAEGFIYTCSNNGLYAYELTCDDTSYSLDVPIMLDFSWKYICGNRRFLSFDSICKGEIDDSIVFCVVHGHETEPPSTSHTLATTTVQVKLLETALGTKMPVRLDHVDISVSSIVQKGWILTNYAFSV</sequence>
<name>A0ABC9FUU4_9POAL</name>
<evidence type="ECO:0000313" key="2">
    <source>
        <dbReference type="EMBL" id="CAL5082052.1"/>
    </source>
</evidence>
<dbReference type="Proteomes" id="UP001497457">
    <property type="component" value="Chromosome 7b"/>
</dbReference>
<accession>A0ABC9FUU4</accession>
<reference evidence="2" key="1">
    <citation type="submission" date="2024-10" db="EMBL/GenBank/DDBJ databases">
        <authorList>
            <person name="Ryan C."/>
        </authorList>
    </citation>
    <scope>NUCLEOTIDE SEQUENCE [LARGE SCALE GENOMIC DNA]</scope>
</reference>
<keyword evidence="3" id="KW-1185">Reference proteome</keyword>
<proteinExistence type="predicted"/>
<evidence type="ECO:0000256" key="1">
    <source>
        <dbReference type="SAM" id="MobiDB-lite"/>
    </source>
</evidence>